<evidence type="ECO:0000256" key="1">
    <source>
        <dbReference type="RuleBase" id="RU363082"/>
    </source>
</evidence>
<dbReference type="InterPro" id="IPR008554">
    <property type="entry name" value="Glutaredoxin-like"/>
</dbReference>
<evidence type="ECO:0000313" key="3">
    <source>
        <dbReference type="Proteomes" id="UP001600064"/>
    </source>
</evidence>
<dbReference type="SUPFAM" id="SSF52833">
    <property type="entry name" value="Thioredoxin-like"/>
    <property type="match status" value="1"/>
</dbReference>
<proteinExistence type="inferred from homology"/>
<dbReference type="InterPro" id="IPR036249">
    <property type="entry name" value="Thioredoxin-like_sf"/>
</dbReference>
<dbReference type="GeneID" id="98123059"/>
<dbReference type="PANTHER" id="PTHR33558:SF1">
    <property type="entry name" value="GLUTAREDOXIN-LIKE PROTEIN C5ORF63 HOMOLOG"/>
    <property type="match status" value="1"/>
</dbReference>
<dbReference type="RefSeq" id="XP_070868714.1">
    <property type="nucleotide sequence ID" value="XM_071008415.1"/>
</dbReference>
<organism evidence="2 3">
    <name type="scientific">Remersonia thermophila</name>
    <dbReference type="NCBI Taxonomy" id="72144"/>
    <lineage>
        <taxon>Eukaryota</taxon>
        <taxon>Fungi</taxon>
        <taxon>Dikarya</taxon>
        <taxon>Ascomycota</taxon>
        <taxon>Pezizomycotina</taxon>
        <taxon>Sordariomycetes</taxon>
        <taxon>Sordariomycetidae</taxon>
        <taxon>Sordariales</taxon>
        <taxon>Sordariales incertae sedis</taxon>
        <taxon>Remersonia</taxon>
    </lineage>
</organism>
<name>A0ABR4DI01_9PEZI</name>
<protein>
    <recommendedName>
        <fullName evidence="1">Glutaredoxin-like protein</fullName>
    </recommendedName>
</protein>
<keyword evidence="1" id="KW-0249">Electron transport</keyword>
<dbReference type="Gene3D" id="3.40.30.10">
    <property type="entry name" value="Glutaredoxin"/>
    <property type="match status" value="1"/>
</dbReference>
<dbReference type="EMBL" id="JAZGUE010000002">
    <property type="protein sequence ID" value="KAL2269990.1"/>
    <property type="molecule type" value="Genomic_DNA"/>
</dbReference>
<dbReference type="Pfam" id="PF05768">
    <property type="entry name" value="Glrx-like"/>
    <property type="match status" value="1"/>
</dbReference>
<keyword evidence="1" id="KW-0813">Transport</keyword>
<dbReference type="PANTHER" id="PTHR33558">
    <property type="entry name" value="GLUTAREDOXIN-LIKE PROTEIN C5ORF63 HOMOLOG"/>
    <property type="match status" value="1"/>
</dbReference>
<comment type="caution">
    <text evidence="2">The sequence shown here is derived from an EMBL/GenBank/DDBJ whole genome shotgun (WGS) entry which is preliminary data.</text>
</comment>
<keyword evidence="3" id="KW-1185">Reference proteome</keyword>
<sequence>MSQAIHRLVQQACRITLFTRPNCGLCTQAKSVLSEVWDRRPFVFHEVDIVKPENKSWRDLYDFDVPVIHVSKTTSPAEDPKLSSKAAKLMHRFTVDEVLAKMDDAAE</sequence>
<reference evidence="2 3" key="1">
    <citation type="journal article" date="2024" name="Commun. Biol.">
        <title>Comparative genomic analysis of thermophilic fungi reveals convergent evolutionary adaptations and gene losses.</title>
        <authorList>
            <person name="Steindorff A.S."/>
            <person name="Aguilar-Pontes M.V."/>
            <person name="Robinson A.J."/>
            <person name="Andreopoulos B."/>
            <person name="LaButti K."/>
            <person name="Kuo A."/>
            <person name="Mondo S."/>
            <person name="Riley R."/>
            <person name="Otillar R."/>
            <person name="Haridas S."/>
            <person name="Lipzen A."/>
            <person name="Grimwood J."/>
            <person name="Schmutz J."/>
            <person name="Clum A."/>
            <person name="Reid I.D."/>
            <person name="Moisan M.C."/>
            <person name="Butler G."/>
            <person name="Nguyen T.T.M."/>
            <person name="Dewar K."/>
            <person name="Conant G."/>
            <person name="Drula E."/>
            <person name="Henrissat B."/>
            <person name="Hansel C."/>
            <person name="Singer S."/>
            <person name="Hutchinson M.I."/>
            <person name="de Vries R.P."/>
            <person name="Natvig D.O."/>
            <person name="Powell A.J."/>
            <person name="Tsang A."/>
            <person name="Grigoriev I.V."/>
        </authorList>
    </citation>
    <scope>NUCLEOTIDE SEQUENCE [LARGE SCALE GENOMIC DNA]</scope>
    <source>
        <strain evidence="2 3">ATCC 22073</strain>
    </source>
</reference>
<accession>A0ABR4DI01</accession>
<dbReference type="Proteomes" id="UP001600064">
    <property type="component" value="Unassembled WGS sequence"/>
</dbReference>
<evidence type="ECO:0000313" key="2">
    <source>
        <dbReference type="EMBL" id="KAL2269990.1"/>
    </source>
</evidence>
<gene>
    <name evidence="2" type="ORF">VTJ83DRAFT_2174</name>
</gene>
<comment type="similarity">
    <text evidence="1">Belongs to the glutaredoxin family.</text>
</comment>
<dbReference type="InterPro" id="IPR052565">
    <property type="entry name" value="Glutaredoxin-like_YDR286C"/>
</dbReference>